<dbReference type="InterPro" id="IPR044946">
    <property type="entry name" value="Restrct_endonuc_typeI_TRD_sf"/>
</dbReference>
<organism evidence="3 4">
    <name type="scientific">Roseivivax isoporae LMG 25204</name>
    <dbReference type="NCBI Taxonomy" id="1449351"/>
    <lineage>
        <taxon>Bacteria</taxon>
        <taxon>Pseudomonadati</taxon>
        <taxon>Pseudomonadota</taxon>
        <taxon>Alphaproteobacteria</taxon>
        <taxon>Rhodobacterales</taxon>
        <taxon>Roseobacteraceae</taxon>
        <taxon>Roseivivax</taxon>
    </lineage>
</organism>
<accession>X7F9R8</accession>
<name>X7F9R8_9RHOB</name>
<keyword evidence="4" id="KW-1185">Reference proteome</keyword>
<evidence type="ECO:0000256" key="1">
    <source>
        <dbReference type="ARBA" id="ARBA00022747"/>
    </source>
</evidence>
<dbReference type="SUPFAM" id="SSF116734">
    <property type="entry name" value="DNA methylase specificity domain"/>
    <property type="match status" value="1"/>
</dbReference>
<protein>
    <recommendedName>
        <fullName evidence="5">Type I restriction modification DNA specificity domain-containing protein</fullName>
    </recommendedName>
</protein>
<dbReference type="GO" id="GO:0009307">
    <property type="term" value="P:DNA restriction-modification system"/>
    <property type="evidence" value="ECO:0007669"/>
    <property type="project" value="UniProtKB-KW"/>
</dbReference>
<evidence type="ECO:0000256" key="2">
    <source>
        <dbReference type="ARBA" id="ARBA00023125"/>
    </source>
</evidence>
<keyword evidence="1" id="KW-0680">Restriction system</keyword>
<keyword evidence="2" id="KW-0238">DNA-binding</keyword>
<dbReference type="Gene3D" id="3.90.220.20">
    <property type="entry name" value="DNA methylase specificity domains"/>
    <property type="match status" value="1"/>
</dbReference>
<proteinExistence type="predicted"/>
<comment type="caution">
    <text evidence="3">The sequence shown here is derived from an EMBL/GenBank/DDBJ whole genome shotgun (WGS) entry which is preliminary data.</text>
</comment>
<dbReference type="AlphaFoldDB" id="X7F9R8"/>
<evidence type="ECO:0000313" key="3">
    <source>
        <dbReference type="EMBL" id="ETX28844.1"/>
    </source>
</evidence>
<sequence length="106" mass="12296">MSDDLIRVRVPDEDLRYYIFGFLQTEFAQNQMARNEYGAIQQHLEPQHIRDMLIPMPSDISTFNALVNKMKSTIEARERLEDLNEQGLGAMHSVILKGVEDTKSER</sequence>
<reference evidence="3 4" key="1">
    <citation type="submission" date="2014-01" db="EMBL/GenBank/DDBJ databases">
        <title>Roseivivax isoporae LMG 25204 Genome Sequencing.</title>
        <authorList>
            <person name="Lai Q."/>
            <person name="Li G."/>
            <person name="Shao Z."/>
        </authorList>
    </citation>
    <scope>NUCLEOTIDE SEQUENCE [LARGE SCALE GENOMIC DNA]</scope>
    <source>
        <strain evidence="3 4">LMG 25204</strain>
    </source>
</reference>
<gene>
    <name evidence="3" type="ORF">RISW2_04825</name>
</gene>
<dbReference type="GO" id="GO:0003677">
    <property type="term" value="F:DNA binding"/>
    <property type="evidence" value="ECO:0007669"/>
    <property type="project" value="UniProtKB-KW"/>
</dbReference>
<dbReference type="Proteomes" id="UP000023430">
    <property type="component" value="Unassembled WGS sequence"/>
</dbReference>
<evidence type="ECO:0008006" key="5">
    <source>
        <dbReference type="Google" id="ProtNLM"/>
    </source>
</evidence>
<dbReference type="EMBL" id="JAME01000015">
    <property type="protein sequence ID" value="ETX28844.1"/>
    <property type="molecule type" value="Genomic_DNA"/>
</dbReference>
<evidence type="ECO:0000313" key="4">
    <source>
        <dbReference type="Proteomes" id="UP000023430"/>
    </source>
</evidence>